<evidence type="ECO:0000313" key="5">
    <source>
        <dbReference type="Proteomes" id="UP001596266"/>
    </source>
</evidence>
<sequence>MDQTKIVARRALDEPEPVPDGWQLTSLAEMGEEDFVRVLLRASEGDPYDTSTPETAAEDFRELVEAAGDRFEPGGWLVVSDAEGEIGVVLPQVFPDDPTAGTLFYLAVVPGRRGRGLGRQLHRLGLSELRRRGANTYLGSTGASNAPMTAIFAANGCRVAAPTTLRPLRADEQDLLQRATLGNMNWCGERFTMSDVLTRPEFAHYTRIHPERGDFGVVAERGGVVVGVCWAQLLPADDRGYGFVDEATPETSLWVEPGSRGRGHGRRLLEALIASARTAGLQRLSLSVEGENHARGLYESLGFVAVAGREDDGVMLLEV</sequence>
<dbReference type="PANTHER" id="PTHR43877">
    <property type="entry name" value="AMINOALKYLPHOSPHONATE N-ACETYLTRANSFERASE-RELATED-RELATED"/>
    <property type="match status" value="1"/>
</dbReference>
<name>A0ABW1WZW1_9ACTN</name>
<dbReference type="InterPro" id="IPR016181">
    <property type="entry name" value="Acyl_CoA_acyltransferase"/>
</dbReference>
<accession>A0ABW1WZW1</accession>
<evidence type="ECO:0000256" key="2">
    <source>
        <dbReference type="ARBA" id="ARBA00023315"/>
    </source>
</evidence>
<evidence type="ECO:0000259" key="3">
    <source>
        <dbReference type="PROSITE" id="PS51186"/>
    </source>
</evidence>
<dbReference type="InterPro" id="IPR050832">
    <property type="entry name" value="Bact_Acetyltransf"/>
</dbReference>
<evidence type="ECO:0000313" key="4">
    <source>
        <dbReference type="EMBL" id="MFC6396650.1"/>
    </source>
</evidence>
<feature type="domain" description="N-acetyltransferase" evidence="3">
    <location>
        <begin position="25"/>
        <end position="172"/>
    </location>
</feature>
<reference evidence="5" key="1">
    <citation type="journal article" date="2019" name="Int. J. Syst. Evol. Microbiol.">
        <title>The Global Catalogue of Microorganisms (GCM) 10K type strain sequencing project: providing services to taxonomists for standard genome sequencing and annotation.</title>
        <authorList>
            <consortium name="The Broad Institute Genomics Platform"/>
            <consortium name="The Broad Institute Genome Sequencing Center for Infectious Disease"/>
            <person name="Wu L."/>
            <person name="Ma J."/>
        </authorList>
    </citation>
    <scope>NUCLEOTIDE SEQUENCE [LARGE SCALE GENOMIC DNA]</scope>
    <source>
        <strain evidence="5">CGMCC 1.15277</strain>
    </source>
</reference>
<proteinExistence type="predicted"/>
<keyword evidence="5" id="KW-1185">Reference proteome</keyword>
<dbReference type="EMBL" id="JBHSUA010000015">
    <property type="protein sequence ID" value="MFC6396650.1"/>
    <property type="molecule type" value="Genomic_DNA"/>
</dbReference>
<dbReference type="GO" id="GO:0016746">
    <property type="term" value="F:acyltransferase activity"/>
    <property type="evidence" value="ECO:0007669"/>
    <property type="project" value="UniProtKB-KW"/>
</dbReference>
<comment type="caution">
    <text evidence="4">The sequence shown here is derived from an EMBL/GenBank/DDBJ whole genome shotgun (WGS) entry which is preliminary data.</text>
</comment>
<dbReference type="EC" id="2.3.-.-" evidence="4"/>
<evidence type="ECO:0000256" key="1">
    <source>
        <dbReference type="ARBA" id="ARBA00022679"/>
    </source>
</evidence>
<protein>
    <submittedName>
        <fullName evidence="4">GNAT family N-acetyltransferase</fullName>
        <ecNumber evidence="4">2.3.-.-</ecNumber>
    </submittedName>
</protein>
<dbReference type="InterPro" id="IPR000182">
    <property type="entry name" value="GNAT_dom"/>
</dbReference>
<gene>
    <name evidence="4" type="ORF">ACFP57_06575</name>
</gene>
<dbReference type="Proteomes" id="UP001596266">
    <property type="component" value="Unassembled WGS sequence"/>
</dbReference>
<keyword evidence="1 4" id="KW-0808">Transferase</keyword>
<dbReference type="RefSeq" id="WP_343884366.1">
    <property type="nucleotide sequence ID" value="NZ_BAAAKI010000001.1"/>
</dbReference>
<dbReference type="SUPFAM" id="SSF55729">
    <property type="entry name" value="Acyl-CoA N-acyltransferases (Nat)"/>
    <property type="match status" value="2"/>
</dbReference>
<dbReference type="Pfam" id="PF00583">
    <property type="entry name" value="Acetyltransf_1"/>
    <property type="match status" value="2"/>
</dbReference>
<organism evidence="4 5">
    <name type="scientific">Luteococcus sanguinis</name>
    <dbReference type="NCBI Taxonomy" id="174038"/>
    <lineage>
        <taxon>Bacteria</taxon>
        <taxon>Bacillati</taxon>
        <taxon>Actinomycetota</taxon>
        <taxon>Actinomycetes</taxon>
        <taxon>Propionibacteriales</taxon>
        <taxon>Propionibacteriaceae</taxon>
        <taxon>Luteococcus</taxon>
    </lineage>
</organism>
<keyword evidence="2 4" id="KW-0012">Acyltransferase</keyword>
<dbReference type="PROSITE" id="PS51186">
    <property type="entry name" value="GNAT"/>
    <property type="match status" value="2"/>
</dbReference>
<feature type="domain" description="N-acetyltransferase" evidence="3">
    <location>
        <begin position="163"/>
        <end position="319"/>
    </location>
</feature>
<dbReference type="Gene3D" id="3.40.630.30">
    <property type="match status" value="2"/>
</dbReference>